<evidence type="ECO:0000256" key="4">
    <source>
        <dbReference type="ARBA" id="ARBA00022679"/>
    </source>
</evidence>
<dbReference type="Pfam" id="PF02086">
    <property type="entry name" value="MethyltransfD12"/>
    <property type="match status" value="1"/>
</dbReference>
<evidence type="ECO:0000256" key="6">
    <source>
        <dbReference type="ARBA" id="ARBA00047942"/>
    </source>
</evidence>
<gene>
    <name evidence="8" type="ORF">B5J99_00120</name>
</gene>
<dbReference type="PRINTS" id="PR00505">
    <property type="entry name" value="D12N6MTFRASE"/>
</dbReference>
<dbReference type="GO" id="GO:0032259">
    <property type="term" value="P:methylation"/>
    <property type="evidence" value="ECO:0007669"/>
    <property type="project" value="UniProtKB-KW"/>
</dbReference>
<evidence type="ECO:0000256" key="3">
    <source>
        <dbReference type="ARBA" id="ARBA00022603"/>
    </source>
</evidence>
<evidence type="ECO:0000313" key="8">
    <source>
        <dbReference type="EMBL" id="ASR50071.1"/>
    </source>
</evidence>
<dbReference type="PANTHER" id="PTHR30481:SF3">
    <property type="entry name" value="DNA ADENINE METHYLASE"/>
    <property type="match status" value="1"/>
</dbReference>
<evidence type="ECO:0000256" key="5">
    <source>
        <dbReference type="ARBA" id="ARBA00022691"/>
    </source>
</evidence>
<dbReference type="Gene3D" id="1.10.1020.10">
    <property type="entry name" value="Adenine-specific Methyltransferase, Domain 2"/>
    <property type="match status" value="1"/>
</dbReference>
<dbReference type="PANTHER" id="PTHR30481">
    <property type="entry name" value="DNA ADENINE METHYLASE"/>
    <property type="match status" value="1"/>
</dbReference>
<comment type="catalytic activity">
    <reaction evidence="6 7">
        <text>a 2'-deoxyadenosine in DNA + S-adenosyl-L-methionine = an N(6)-methyl-2'-deoxyadenosine in DNA + S-adenosyl-L-homocysteine + H(+)</text>
        <dbReference type="Rhea" id="RHEA:15197"/>
        <dbReference type="Rhea" id="RHEA-COMP:12418"/>
        <dbReference type="Rhea" id="RHEA-COMP:12419"/>
        <dbReference type="ChEBI" id="CHEBI:15378"/>
        <dbReference type="ChEBI" id="CHEBI:57856"/>
        <dbReference type="ChEBI" id="CHEBI:59789"/>
        <dbReference type="ChEBI" id="CHEBI:90615"/>
        <dbReference type="ChEBI" id="CHEBI:90616"/>
        <dbReference type="EC" id="2.1.1.72"/>
    </reaction>
</comment>
<comment type="similarity">
    <text evidence="1 7">Belongs to the N(4)/N(6)-methyltransferase family.</text>
</comment>
<evidence type="ECO:0000256" key="7">
    <source>
        <dbReference type="RuleBase" id="RU361257"/>
    </source>
</evidence>
<dbReference type="EMBL" id="CP020083">
    <property type="protein sequence ID" value="ASR50071.1"/>
    <property type="molecule type" value="Genomic_DNA"/>
</dbReference>
<dbReference type="InterPro" id="IPR012263">
    <property type="entry name" value="M_m6A_EcoRV"/>
</dbReference>
<proteinExistence type="inferred from homology"/>
<dbReference type="PROSITE" id="PS00092">
    <property type="entry name" value="N6_MTASE"/>
    <property type="match status" value="1"/>
</dbReference>
<protein>
    <recommendedName>
        <fullName evidence="2 7">Site-specific DNA-methyltransferase (adenine-specific)</fullName>
        <ecNumber evidence="2 7">2.1.1.72</ecNumber>
    </recommendedName>
</protein>
<keyword evidence="5 7" id="KW-0949">S-adenosyl-L-methionine</keyword>
<evidence type="ECO:0000256" key="2">
    <source>
        <dbReference type="ARBA" id="ARBA00011900"/>
    </source>
</evidence>
<dbReference type="RefSeq" id="WP_117351079.1">
    <property type="nucleotide sequence ID" value="NZ_CP020083.1"/>
</dbReference>
<dbReference type="InterPro" id="IPR023095">
    <property type="entry name" value="Ade_MeTrfase_dom_2"/>
</dbReference>
<keyword evidence="3 7" id="KW-0489">Methyltransferase</keyword>
<dbReference type="InterPro" id="IPR029063">
    <property type="entry name" value="SAM-dependent_MTases_sf"/>
</dbReference>
<dbReference type="Gene3D" id="3.40.50.150">
    <property type="entry name" value="Vaccinia Virus protein VP39"/>
    <property type="match status" value="1"/>
</dbReference>
<reference evidence="8 9" key="1">
    <citation type="submission" date="2017-03" db="EMBL/GenBank/DDBJ databases">
        <title>Complete genome sequence of Blastomonas fulva degrading microcsystin LR.</title>
        <authorList>
            <person name="Lee H.-g."/>
            <person name="Jin L."/>
            <person name="oh H.-M."/>
        </authorList>
    </citation>
    <scope>NUCLEOTIDE SEQUENCE [LARGE SCALE GENOMIC DNA]</scope>
    <source>
        <strain evidence="8 9">T2</strain>
    </source>
</reference>
<accession>A0ABM6M2H0</accession>
<dbReference type="Proteomes" id="UP000258016">
    <property type="component" value="Chromosome"/>
</dbReference>
<dbReference type="InterPro" id="IPR002052">
    <property type="entry name" value="DNA_methylase_N6_adenine_CS"/>
</dbReference>
<dbReference type="GeneID" id="303483976"/>
<name>A0ABM6M2H0_9SPHN</name>
<sequence>MKPFIKWAGGKRWLADHELFNNLAYTGKYLEPFFGGGAMYFHLKPERSIVSDVNTRLIEAYRAVRNDPEIVISLLKDHQILHSKEYYYKIRKTSFDDLNRRAAQFIYLNRTCWNGLYRENLAGEFNVPIGTKKLIFDPTEDFIAISKQLKKSEILSCDFEQTIDLAEAGDFVFCDPPYTTAHNLNGFVKYNQNIFSWKDQVRLRDAAVRAMRRGAIVVITNADHPSLHELYQAAEKIDTMERASVISGKSTGRGMTSEILVTL</sequence>
<dbReference type="EC" id="2.1.1.72" evidence="2 7"/>
<dbReference type="NCBIfam" id="TIGR00571">
    <property type="entry name" value="dam"/>
    <property type="match status" value="1"/>
</dbReference>
<dbReference type="InterPro" id="IPR012327">
    <property type="entry name" value="MeTrfase_D12"/>
</dbReference>
<dbReference type="SUPFAM" id="SSF53335">
    <property type="entry name" value="S-adenosyl-L-methionine-dependent methyltransferases"/>
    <property type="match status" value="1"/>
</dbReference>
<evidence type="ECO:0000313" key="9">
    <source>
        <dbReference type="Proteomes" id="UP000258016"/>
    </source>
</evidence>
<organism evidence="8 9">
    <name type="scientific">Blastomonas fulva</name>
    <dbReference type="NCBI Taxonomy" id="1550728"/>
    <lineage>
        <taxon>Bacteria</taxon>
        <taxon>Pseudomonadati</taxon>
        <taxon>Pseudomonadota</taxon>
        <taxon>Alphaproteobacteria</taxon>
        <taxon>Sphingomonadales</taxon>
        <taxon>Sphingomonadaceae</taxon>
        <taxon>Blastomonas</taxon>
    </lineage>
</organism>
<keyword evidence="9" id="KW-1185">Reference proteome</keyword>
<dbReference type="PIRSF" id="PIRSF000398">
    <property type="entry name" value="M_m6A_EcoRV"/>
    <property type="match status" value="1"/>
</dbReference>
<keyword evidence="4 7" id="KW-0808">Transferase</keyword>
<evidence type="ECO:0000256" key="1">
    <source>
        <dbReference type="ARBA" id="ARBA00006594"/>
    </source>
</evidence>
<dbReference type="GO" id="GO:0008168">
    <property type="term" value="F:methyltransferase activity"/>
    <property type="evidence" value="ECO:0007669"/>
    <property type="project" value="UniProtKB-KW"/>
</dbReference>